<dbReference type="Pfam" id="PF00535">
    <property type="entry name" value="Glycos_transf_2"/>
    <property type="match status" value="1"/>
</dbReference>
<accession>A0ABX8TE84</accession>
<dbReference type="RefSeq" id="WP_219355075.1">
    <property type="nucleotide sequence ID" value="NZ_CP080034.1"/>
</dbReference>
<sequence>MFMERNLLKRSMRFFYRVRYEWIGRQPKYAESLAAAREARTVGDWGNAAVRFEQALRARPNSGSARLGLAHSLKELGRLGEAETVYREAVKRSPKSADAYVGLGHVLNLSGKSDEAAIAYAGGVKLRAKRPLAESAEQWSKFRSTLVTPPVPGIPNATPFKILVDGRGIGPSILLAMIRGLNKQSETTWRAFFLVDSDVMNHSVASRMFHDNRFSFFDDITAFKSCNDTDNFSEIVTLTSGAILTPLALQWLRFASRQLPTDAIYADHDYHHQNRYRTPRYFSPILYPAPARIDIETCLIGPSVCHFSRLDWNTAIDTLRDTIKGDWIKTLIRDHLDRHLHVRHIPLVLSSVCSSAAIISDYPPQRDTDPNHHHERITVVIPTRDEHETLEACIISLTKHSDRIDLLDILVLDNRSQQEKTFLTFERISSNNPCKIIPADEPFNWSRLNNIGARHVPEGIILFANNDIEMLSSGWDTRLRETLADPDVGAVGARLLYPDGTLQHSGVVMGGISGRPIHEGRGTLPSDGGPLNRWKRSREVAAVTGAFLAVRHDVFERAGGFEEDLAIAYNDLDFCLKVRACGLSVVYCAEIEALHYESKTRGFALTSEKASWDDEEFQELSDRWGRACTTDPYVNPMWTFSSDRSFESIRELTASEATASIEGDFLIRHAG</sequence>
<feature type="domain" description="Glycosyltransferase 2-like" evidence="1">
    <location>
        <begin position="378"/>
        <end position="503"/>
    </location>
</feature>
<dbReference type="PANTHER" id="PTHR43179">
    <property type="entry name" value="RHAMNOSYLTRANSFERASE WBBL"/>
    <property type="match status" value="1"/>
</dbReference>
<dbReference type="InterPro" id="IPR001173">
    <property type="entry name" value="Glyco_trans_2-like"/>
</dbReference>
<dbReference type="GeneID" id="94376195"/>
<keyword evidence="3" id="KW-1185">Reference proteome</keyword>
<reference evidence="2 3" key="1">
    <citation type="submission" date="2021-07" db="EMBL/GenBank/DDBJ databases">
        <title>Isolation and characterization of bacteria from a gold mining with a capacity of golden bioaccumulation.</title>
        <authorList>
            <person name="Yang X.J."/>
        </authorList>
    </citation>
    <scope>NUCLEOTIDE SEQUENCE [LARGE SCALE GENOMIC DNA]</scope>
    <source>
        <strain evidence="2 3">Au29</strain>
    </source>
</reference>
<evidence type="ECO:0000313" key="2">
    <source>
        <dbReference type="EMBL" id="QYC09506.1"/>
    </source>
</evidence>
<organism evidence="2 3">
    <name type="scientific">Brevundimonas nasdae</name>
    <dbReference type="NCBI Taxonomy" id="172043"/>
    <lineage>
        <taxon>Bacteria</taxon>
        <taxon>Pseudomonadati</taxon>
        <taxon>Pseudomonadota</taxon>
        <taxon>Alphaproteobacteria</taxon>
        <taxon>Caulobacterales</taxon>
        <taxon>Caulobacteraceae</taxon>
        <taxon>Brevundimonas</taxon>
    </lineage>
</organism>
<dbReference type="InterPro" id="IPR019734">
    <property type="entry name" value="TPR_rpt"/>
</dbReference>
<dbReference type="Pfam" id="PF13432">
    <property type="entry name" value="TPR_16"/>
    <property type="match status" value="1"/>
</dbReference>
<evidence type="ECO:0000313" key="3">
    <source>
        <dbReference type="Proteomes" id="UP000824334"/>
    </source>
</evidence>
<proteinExistence type="predicted"/>
<evidence type="ECO:0000259" key="1">
    <source>
        <dbReference type="Pfam" id="PF00535"/>
    </source>
</evidence>
<gene>
    <name evidence="2" type="ORF">KWG56_12995</name>
</gene>
<dbReference type="SMART" id="SM00028">
    <property type="entry name" value="TPR"/>
    <property type="match status" value="3"/>
</dbReference>
<dbReference type="Proteomes" id="UP000824334">
    <property type="component" value="Chromosome"/>
</dbReference>
<dbReference type="EMBL" id="CP080034">
    <property type="protein sequence ID" value="QYC09506.1"/>
    <property type="molecule type" value="Genomic_DNA"/>
</dbReference>
<name>A0ABX8TE84_9CAUL</name>
<protein>
    <submittedName>
        <fullName evidence="2">Tetratricopeptide repeat protein</fullName>
    </submittedName>
</protein>
<dbReference type="PANTHER" id="PTHR43179:SF7">
    <property type="entry name" value="RHAMNOSYLTRANSFERASE WBBL"/>
    <property type="match status" value="1"/>
</dbReference>